<feature type="transmembrane region" description="Helical" evidence="1">
    <location>
        <begin position="83"/>
        <end position="104"/>
    </location>
</feature>
<protein>
    <submittedName>
        <fullName evidence="2">Uncharacterized protein</fullName>
    </submittedName>
</protein>
<sequence>MKKYFINFWLWWYVIEAGQVARNLINMWSFTLGYFNVVPMARNLFVPLYQDYSAIGYAISFPIRLIWITVGSIMQLFVTVPLLLLFLMYLVLPLIPVFQLLRYLSNAIT</sequence>
<keyword evidence="1" id="KW-0812">Transmembrane</keyword>
<evidence type="ECO:0000313" key="2">
    <source>
        <dbReference type="EMBL" id="KXK26793.1"/>
    </source>
</evidence>
<comment type="caution">
    <text evidence="2">The sequence shown here is derived from an EMBL/GenBank/DDBJ whole genome shotgun (WGS) entry which is preliminary data.</text>
</comment>
<dbReference type="STRING" id="1617426.TR69_WS6001000814"/>
<organism evidence="2 3">
    <name type="scientific">candidate division WS6 bacterium OLB20</name>
    <dbReference type="NCBI Taxonomy" id="1617426"/>
    <lineage>
        <taxon>Bacteria</taxon>
        <taxon>Candidatus Dojkabacteria</taxon>
    </lineage>
</organism>
<evidence type="ECO:0000256" key="1">
    <source>
        <dbReference type="SAM" id="Phobius"/>
    </source>
</evidence>
<reference evidence="2 3" key="1">
    <citation type="submission" date="2015-02" db="EMBL/GenBank/DDBJ databases">
        <title>Improved understanding of the partial-nitritation anammox process through 23 genomes representing the majority of the microbial community.</title>
        <authorList>
            <person name="Speth D.R."/>
            <person name="In T Zandt M."/>
            <person name="Guerrero Cruz S."/>
            <person name="Jetten M.S."/>
            <person name="Dutilh B.E."/>
        </authorList>
    </citation>
    <scope>NUCLEOTIDE SEQUENCE [LARGE SCALE GENOMIC DNA]</scope>
    <source>
        <strain evidence="2">OLB20</strain>
    </source>
</reference>
<keyword evidence="1" id="KW-1133">Transmembrane helix</keyword>
<dbReference type="Proteomes" id="UP000070457">
    <property type="component" value="Unassembled WGS sequence"/>
</dbReference>
<keyword evidence="1" id="KW-0472">Membrane</keyword>
<feature type="transmembrane region" description="Helical" evidence="1">
    <location>
        <begin position="27"/>
        <end position="45"/>
    </location>
</feature>
<evidence type="ECO:0000313" key="3">
    <source>
        <dbReference type="Proteomes" id="UP000070457"/>
    </source>
</evidence>
<accession>A0A136LYS1</accession>
<proteinExistence type="predicted"/>
<dbReference type="EMBL" id="JYNZ01000003">
    <property type="protein sequence ID" value="KXK26793.1"/>
    <property type="molecule type" value="Genomic_DNA"/>
</dbReference>
<dbReference type="AlphaFoldDB" id="A0A136LYS1"/>
<name>A0A136LYS1_9BACT</name>
<gene>
    <name evidence="2" type="ORF">TR69_WS6001000814</name>
</gene>
<feature type="transmembrane region" description="Helical" evidence="1">
    <location>
        <begin position="57"/>
        <end position="77"/>
    </location>
</feature>